<name>A0A1M7B1F1_9BACL</name>
<evidence type="ECO:0000256" key="1">
    <source>
        <dbReference type="ARBA" id="ARBA00022670"/>
    </source>
</evidence>
<evidence type="ECO:0000256" key="4">
    <source>
        <dbReference type="ARBA" id="ARBA00022833"/>
    </source>
</evidence>
<dbReference type="Pfam" id="PF08439">
    <property type="entry name" value="Peptidase_M3_N"/>
    <property type="match status" value="1"/>
</dbReference>
<dbReference type="InterPro" id="IPR034009">
    <property type="entry name" value="M3B_PepF_4"/>
</dbReference>
<dbReference type="InterPro" id="IPR042088">
    <property type="entry name" value="OligoPept_F_C"/>
</dbReference>
<evidence type="ECO:0000256" key="2">
    <source>
        <dbReference type="ARBA" id="ARBA00022723"/>
    </source>
</evidence>
<evidence type="ECO:0000256" key="6">
    <source>
        <dbReference type="RuleBase" id="RU368091"/>
    </source>
</evidence>
<reference evidence="9 10" key="1">
    <citation type="submission" date="2016-11" db="EMBL/GenBank/DDBJ databases">
        <authorList>
            <person name="Jaros S."/>
            <person name="Januszkiewicz K."/>
            <person name="Wedrychowicz H."/>
        </authorList>
    </citation>
    <scope>NUCLEOTIDE SEQUENCE [LARGE SCALE GENOMIC DNA]</scope>
    <source>
        <strain evidence="9 10">DSM 16010</strain>
    </source>
</reference>
<dbReference type="Gene3D" id="1.20.140.70">
    <property type="entry name" value="Oligopeptidase f, N-terminal domain"/>
    <property type="match status" value="1"/>
</dbReference>
<dbReference type="STRING" id="1123231.SAMN02745189_00317"/>
<dbReference type="Proteomes" id="UP000184206">
    <property type="component" value="Unassembled WGS sequence"/>
</dbReference>
<dbReference type="OrthoDB" id="9766487at2"/>
<organism evidence="9 10">
    <name type="scientific">Lacicoccus alkaliphilus DSM 16010</name>
    <dbReference type="NCBI Taxonomy" id="1123231"/>
    <lineage>
        <taxon>Bacteria</taxon>
        <taxon>Bacillati</taxon>
        <taxon>Bacillota</taxon>
        <taxon>Bacilli</taxon>
        <taxon>Bacillales</taxon>
        <taxon>Salinicoccaceae</taxon>
        <taxon>Lacicoccus</taxon>
    </lineage>
</organism>
<evidence type="ECO:0000259" key="7">
    <source>
        <dbReference type="Pfam" id="PF01432"/>
    </source>
</evidence>
<evidence type="ECO:0000313" key="9">
    <source>
        <dbReference type="EMBL" id="SHL48813.1"/>
    </source>
</evidence>
<sequence length="601" mass="68568">MGELKSRHEVDENYTWDLTPLFESDSACESAIESIKVELADFVKKYEGNLDEVDTAVSAIDDYRKLVEKLVPIGTYASLRMSSDQGDADAQRLSGKVSNATTQFGTATSFVKSDLLAQDASFLKSVKEKEGEYEGFIDALLRDKPYQLDAKVEKALAAYSNVFNGPYSLYQKTKLLDIDFGTFEANGEEIPLSYLAYEGELESHPDPEVRRNAYKKFYSKLKEYEHTTAGTYEIHLKKEKTSSDLRGFDSVIDYLLHPQEVESEMYHRQIDLIMKDLAPHMRKYAKLLKKVNGLEEMRYEDLKISLDPASEPEISVEDSRKYILDALSIMGEDYTEMLNRAYDERWIDFVKNKGKSTGAFCSSPHGNHPFILISWTSLMTEVFVLAHELGHAGHFYNANREQNVFDARSSMYFIEAPSTMNEMLMANHLLKNSDDPKFKRWVISSIISRTYYHNFVTHLLEAAYQREVYKKVDNNESISAADLNQLKRGIIEEFWGDDVVISENAELTWMRQPHYYMGLYPYTYSAGLTIATQMSRRVLDEGQPAVDDWLKVLKTGGTKPPVELAKMAGIDVTTDQPLKDTIAYIGDLVDELEKLTEEIEG</sequence>
<feature type="domain" description="Peptidase M3A/M3B catalytic" evidence="7">
    <location>
        <begin position="202"/>
        <end position="582"/>
    </location>
</feature>
<dbReference type="EMBL" id="FRCF01000002">
    <property type="protein sequence ID" value="SHL48813.1"/>
    <property type="molecule type" value="Genomic_DNA"/>
</dbReference>
<evidence type="ECO:0000259" key="8">
    <source>
        <dbReference type="Pfam" id="PF08439"/>
    </source>
</evidence>
<keyword evidence="2 6" id="KW-0479">Metal-binding</keyword>
<feature type="domain" description="Oligopeptidase F N-terminal" evidence="8">
    <location>
        <begin position="129"/>
        <end position="180"/>
    </location>
</feature>
<dbReference type="InterPro" id="IPR045090">
    <property type="entry name" value="Pept_M3A_M3B"/>
</dbReference>
<dbReference type="NCBIfam" id="TIGR00181">
    <property type="entry name" value="pepF"/>
    <property type="match status" value="1"/>
</dbReference>
<dbReference type="Gene3D" id="1.10.287.830">
    <property type="entry name" value="putative peptidase helix hairpin domain like"/>
    <property type="match status" value="1"/>
</dbReference>
<dbReference type="AlphaFoldDB" id="A0A1M7B1F1"/>
<dbReference type="InterPro" id="IPR001567">
    <property type="entry name" value="Pept_M3A_M3B_dom"/>
</dbReference>
<dbReference type="GO" id="GO:0004222">
    <property type="term" value="F:metalloendopeptidase activity"/>
    <property type="evidence" value="ECO:0007669"/>
    <property type="project" value="UniProtKB-UniRule"/>
</dbReference>
<keyword evidence="4 6" id="KW-0862">Zinc</keyword>
<comment type="function">
    <text evidence="6">Has oligopeptidase activity and degrades a variety of small bioactive peptides.</text>
</comment>
<keyword evidence="1 6" id="KW-0645">Protease</keyword>
<keyword evidence="10" id="KW-1185">Reference proteome</keyword>
<dbReference type="SUPFAM" id="SSF55486">
    <property type="entry name" value="Metalloproteases ('zincins'), catalytic domain"/>
    <property type="match status" value="1"/>
</dbReference>
<dbReference type="RefSeq" id="WP_072707644.1">
    <property type="nucleotide sequence ID" value="NZ_FRCF01000002.1"/>
</dbReference>
<accession>A0A1M7B1F1</accession>
<keyword evidence="3 6" id="KW-0378">Hydrolase</keyword>
<evidence type="ECO:0000256" key="5">
    <source>
        <dbReference type="ARBA" id="ARBA00023049"/>
    </source>
</evidence>
<evidence type="ECO:0000313" key="10">
    <source>
        <dbReference type="Proteomes" id="UP000184206"/>
    </source>
</evidence>
<proteinExistence type="inferred from homology"/>
<dbReference type="Pfam" id="PF01432">
    <property type="entry name" value="Peptidase_M3"/>
    <property type="match status" value="1"/>
</dbReference>
<dbReference type="InterPro" id="IPR013647">
    <property type="entry name" value="OligopepF_N_dom"/>
</dbReference>
<comment type="similarity">
    <text evidence="6">Belongs to the peptidase M3B family.</text>
</comment>
<comment type="cofactor">
    <cofactor evidence="6">
        <name>Zn(2+)</name>
        <dbReference type="ChEBI" id="CHEBI:29105"/>
    </cofactor>
    <text evidence="6">Binds 1 zinc ion.</text>
</comment>
<dbReference type="GO" id="GO:0006518">
    <property type="term" value="P:peptide metabolic process"/>
    <property type="evidence" value="ECO:0007669"/>
    <property type="project" value="TreeGrafter"/>
</dbReference>
<dbReference type="CDD" id="cd09609">
    <property type="entry name" value="M3B_PepF"/>
    <property type="match status" value="1"/>
</dbReference>
<evidence type="ECO:0000256" key="3">
    <source>
        <dbReference type="ARBA" id="ARBA00022801"/>
    </source>
</evidence>
<dbReference type="PANTHER" id="PTHR11804:SF45">
    <property type="entry name" value="SIMILAR TO OLIGOENDOPEPTIDASE"/>
    <property type="match status" value="1"/>
</dbReference>
<gene>
    <name evidence="9" type="ORF">SAMN02745189_00317</name>
</gene>
<dbReference type="EC" id="3.4.24.-" evidence="6"/>
<dbReference type="GO" id="GO:0006508">
    <property type="term" value="P:proteolysis"/>
    <property type="evidence" value="ECO:0007669"/>
    <property type="project" value="UniProtKB-KW"/>
</dbReference>
<dbReference type="Gene3D" id="1.10.1370.20">
    <property type="entry name" value="Oligoendopeptidase f, C-terminal domain"/>
    <property type="match status" value="1"/>
</dbReference>
<dbReference type="PANTHER" id="PTHR11804">
    <property type="entry name" value="PROTEASE M3 THIMET OLIGOPEPTIDASE-RELATED"/>
    <property type="match status" value="1"/>
</dbReference>
<dbReference type="InterPro" id="IPR004438">
    <property type="entry name" value="Peptidase_M3B"/>
</dbReference>
<protein>
    <recommendedName>
        <fullName evidence="6">Oligopeptidase F</fullName>
        <ecNumber evidence="6">3.4.24.-</ecNumber>
    </recommendedName>
</protein>
<dbReference type="GO" id="GO:0046872">
    <property type="term" value="F:metal ion binding"/>
    <property type="evidence" value="ECO:0007669"/>
    <property type="project" value="UniProtKB-UniRule"/>
</dbReference>
<keyword evidence="5 6" id="KW-0482">Metalloprotease</keyword>